<feature type="domain" description="ATP-grasp" evidence="9">
    <location>
        <begin position="122"/>
        <end position="319"/>
    </location>
</feature>
<dbReference type="NCBIfam" id="TIGR02712">
    <property type="entry name" value="urea_carbox"/>
    <property type="match status" value="1"/>
</dbReference>
<evidence type="ECO:0000259" key="8">
    <source>
        <dbReference type="PROSITE" id="PS50968"/>
    </source>
</evidence>
<dbReference type="Pfam" id="PF02786">
    <property type="entry name" value="CPSase_L_D2"/>
    <property type="match status" value="1"/>
</dbReference>
<dbReference type="Gene3D" id="2.40.100.10">
    <property type="entry name" value="Cyclophilin-like"/>
    <property type="match status" value="2"/>
</dbReference>
<dbReference type="SUPFAM" id="SSF50891">
    <property type="entry name" value="Cyclophilin-like"/>
    <property type="match status" value="2"/>
</dbReference>
<dbReference type="SMART" id="SM00797">
    <property type="entry name" value="AHS2"/>
    <property type="match status" value="1"/>
</dbReference>
<evidence type="ECO:0000256" key="1">
    <source>
        <dbReference type="ARBA" id="ARBA00001953"/>
    </source>
</evidence>
<keyword evidence="4" id="KW-0378">Hydrolase</keyword>
<dbReference type="SUPFAM" id="SSF160467">
    <property type="entry name" value="PH0987 N-terminal domain-like"/>
    <property type="match status" value="1"/>
</dbReference>
<keyword evidence="3 7" id="KW-0547">Nucleotide-binding</keyword>
<keyword evidence="2" id="KW-0436">Ligase</keyword>
<evidence type="ECO:0000256" key="6">
    <source>
        <dbReference type="ARBA" id="ARBA00023267"/>
    </source>
</evidence>
<gene>
    <name evidence="11" type="ORF">SAMN05216552_102570</name>
</gene>
<dbReference type="PROSITE" id="PS50968">
    <property type="entry name" value="BIOTINYL_LIPOYL"/>
    <property type="match status" value="1"/>
</dbReference>
<protein>
    <submittedName>
        <fullName evidence="11">Urea carboxylase</fullName>
    </submittedName>
</protein>
<dbReference type="EMBL" id="FPBO01000025">
    <property type="protein sequence ID" value="SFV06531.1"/>
    <property type="molecule type" value="Genomic_DNA"/>
</dbReference>
<organism evidence="11 12">
    <name type="scientific">Pseudoduganella namucuonensis</name>
    <dbReference type="NCBI Taxonomy" id="1035707"/>
    <lineage>
        <taxon>Bacteria</taxon>
        <taxon>Pseudomonadati</taxon>
        <taxon>Pseudomonadota</taxon>
        <taxon>Betaproteobacteria</taxon>
        <taxon>Burkholderiales</taxon>
        <taxon>Oxalobacteraceae</taxon>
        <taxon>Telluria group</taxon>
        <taxon>Pseudoduganella</taxon>
    </lineage>
</organism>
<dbReference type="Gene3D" id="2.40.50.100">
    <property type="match status" value="1"/>
</dbReference>
<dbReference type="InterPro" id="IPR029000">
    <property type="entry name" value="Cyclophilin-like_dom_sf"/>
</dbReference>
<dbReference type="PROSITE" id="PS50975">
    <property type="entry name" value="ATP_GRASP"/>
    <property type="match status" value="1"/>
</dbReference>
<dbReference type="Proteomes" id="UP000199391">
    <property type="component" value="Unassembled WGS sequence"/>
</dbReference>
<dbReference type="Pfam" id="PF02682">
    <property type="entry name" value="CT_C_D"/>
    <property type="match status" value="1"/>
</dbReference>
<dbReference type="InterPro" id="IPR011053">
    <property type="entry name" value="Single_hybrid_motif"/>
</dbReference>
<dbReference type="Pfam" id="PF02626">
    <property type="entry name" value="CT_A_B"/>
    <property type="match status" value="1"/>
</dbReference>
<name>A0A1I7LA00_9BURK</name>
<dbReference type="InterPro" id="IPR003833">
    <property type="entry name" value="CT_C_D"/>
</dbReference>
<dbReference type="Gene3D" id="3.30.470.20">
    <property type="entry name" value="ATP-grasp fold, B domain"/>
    <property type="match status" value="1"/>
</dbReference>
<dbReference type="InterPro" id="IPR005479">
    <property type="entry name" value="CPAse_ATP-bd"/>
</dbReference>
<comment type="cofactor">
    <cofactor evidence="1">
        <name>biotin</name>
        <dbReference type="ChEBI" id="CHEBI:57586"/>
    </cofactor>
</comment>
<dbReference type="SUPFAM" id="SSF51230">
    <property type="entry name" value="Single hybrid motif"/>
    <property type="match status" value="1"/>
</dbReference>
<dbReference type="GO" id="GO:0005524">
    <property type="term" value="F:ATP binding"/>
    <property type="evidence" value="ECO:0007669"/>
    <property type="project" value="UniProtKB-UniRule"/>
</dbReference>
<proteinExistence type="predicted"/>
<dbReference type="CDD" id="cd06850">
    <property type="entry name" value="biotinyl_domain"/>
    <property type="match status" value="1"/>
</dbReference>
<reference evidence="12" key="1">
    <citation type="submission" date="2016-10" db="EMBL/GenBank/DDBJ databases">
        <authorList>
            <person name="Varghese N."/>
            <person name="Submissions S."/>
        </authorList>
    </citation>
    <scope>NUCLEOTIDE SEQUENCE [LARGE SCALE GENOMIC DNA]</scope>
    <source>
        <strain evidence="12">CGMCC 1.11014</strain>
    </source>
</reference>
<dbReference type="InterPro" id="IPR050856">
    <property type="entry name" value="Biotin_carboxylase_complex"/>
</dbReference>
<dbReference type="InterPro" id="IPR005482">
    <property type="entry name" value="Biotin_COase_C"/>
</dbReference>
<evidence type="ECO:0000259" key="9">
    <source>
        <dbReference type="PROSITE" id="PS50975"/>
    </source>
</evidence>
<keyword evidence="12" id="KW-1185">Reference proteome</keyword>
<dbReference type="SUPFAM" id="SSF56059">
    <property type="entry name" value="Glutathione synthetase ATP-binding domain-like"/>
    <property type="match status" value="1"/>
</dbReference>
<dbReference type="SUPFAM" id="SSF51246">
    <property type="entry name" value="Rudiment single hybrid motif"/>
    <property type="match status" value="1"/>
</dbReference>
<dbReference type="InterPro" id="IPR011761">
    <property type="entry name" value="ATP-grasp"/>
</dbReference>
<evidence type="ECO:0000313" key="12">
    <source>
        <dbReference type="Proteomes" id="UP000199391"/>
    </source>
</evidence>
<dbReference type="InterPro" id="IPR005481">
    <property type="entry name" value="BC-like_N"/>
</dbReference>
<dbReference type="InterPro" id="IPR011764">
    <property type="entry name" value="Biotin_carboxylation_dom"/>
</dbReference>
<dbReference type="PANTHER" id="PTHR18866:SF128">
    <property type="entry name" value="UREA AMIDOLYASE"/>
    <property type="match status" value="1"/>
</dbReference>
<evidence type="ECO:0000256" key="2">
    <source>
        <dbReference type="ARBA" id="ARBA00022598"/>
    </source>
</evidence>
<evidence type="ECO:0000313" key="11">
    <source>
        <dbReference type="EMBL" id="SFV06531.1"/>
    </source>
</evidence>
<dbReference type="SUPFAM" id="SSF52440">
    <property type="entry name" value="PreATP-grasp domain"/>
    <property type="match status" value="1"/>
</dbReference>
<evidence type="ECO:0000259" key="10">
    <source>
        <dbReference type="PROSITE" id="PS50979"/>
    </source>
</evidence>
<dbReference type="InterPro" id="IPR011054">
    <property type="entry name" value="Rudment_hybrid_motif"/>
</dbReference>
<dbReference type="GO" id="GO:0016787">
    <property type="term" value="F:hydrolase activity"/>
    <property type="evidence" value="ECO:0007669"/>
    <property type="project" value="UniProtKB-KW"/>
</dbReference>
<feature type="domain" description="Biotin carboxylation" evidence="10">
    <location>
        <begin position="3"/>
        <end position="446"/>
    </location>
</feature>
<dbReference type="InterPro" id="IPR016185">
    <property type="entry name" value="PreATP-grasp_dom_sf"/>
</dbReference>
<evidence type="ECO:0000256" key="4">
    <source>
        <dbReference type="ARBA" id="ARBA00022801"/>
    </source>
</evidence>
<dbReference type="InterPro" id="IPR000089">
    <property type="entry name" value="Biotin_lipoyl"/>
</dbReference>
<dbReference type="InterPro" id="IPR003778">
    <property type="entry name" value="CT_A_B"/>
</dbReference>
<dbReference type="OrthoDB" id="9803706at2"/>
<evidence type="ECO:0000256" key="7">
    <source>
        <dbReference type="PROSITE-ProRule" id="PRU00409"/>
    </source>
</evidence>
<dbReference type="SMART" id="SM00796">
    <property type="entry name" value="AHS1"/>
    <property type="match status" value="1"/>
</dbReference>
<keyword evidence="6" id="KW-0092">Biotin</keyword>
<dbReference type="NCBIfam" id="TIGR00724">
    <property type="entry name" value="urea_amlyse_rel"/>
    <property type="match status" value="1"/>
</dbReference>
<dbReference type="AlphaFoldDB" id="A0A1I7LA00"/>
<dbReference type="RefSeq" id="WP_093557945.1">
    <property type="nucleotide sequence ID" value="NZ_FPBO01000025.1"/>
</dbReference>
<dbReference type="Pfam" id="PF00289">
    <property type="entry name" value="Biotin_carb_N"/>
    <property type="match status" value="1"/>
</dbReference>
<evidence type="ECO:0000256" key="3">
    <source>
        <dbReference type="ARBA" id="ARBA00022741"/>
    </source>
</evidence>
<evidence type="ECO:0000256" key="5">
    <source>
        <dbReference type="ARBA" id="ARBA00022840"/>
    </source>
</evidence>
<dbReference type="STRING" id="1035707.SAMN05216552_102570"/>
<dbReference type="Pfam" id="PF00364">
    <property type="entry name" value="Biotin_lipoyl"/>
    <property type="match status" value="1"/>
</dbReference>
<dbReference type="FunFam" id="3.40.50.20:FF:000010">
    <property type="entry name" value="Propionyl-CoA carboxylase subunit alpha"/>
    <property type="match status" value="1"/>
</dbReference>
<dbReference type="Gene3D" id="3.30.1360.40">
    <property type="match status" value="1"/>
</dbReference>
<dbReference type="GO" id="GO:0016874">
    <property type="term" value="F:ligase activity"/>
    <property type="evidence" value="ECO:0007669"/>
    <property type="project" value="UniProtKB-KW"/>
</dbReference>
<sequence length="1218" mass="131259">MTKLNKILIANRGEIACRIIRTARGMGIRTVAIYSEADVESLHVRLADEAVCVGPAAASASYLATERVLEAARATGAQAIHPGYGFLSENAAFAEACAEAGIRFIGPTPHQMREFGLKHTARALAQRADVPLLPGTGLLDDARDALAQAERIGYPVMLKSTAGGGGIGMRLCRDAAELEAAYASVLHLSENNFKNSGIYLEKFVENARHVEVQIFGDGRGNVVSLGERDCSVQRRNQKVIEETPAPGLDDATRAALASTAVRLASAISYLSAGTVEYVLDADSGAFYFLEVNTRLQVEHGVTEAVFGVDLVEWMIRAAMPGFELPPQDSLRSSGHAMQLRVYAEDPNKNFQPSSGVLTQAAFAPGLRVDTWIERGVTVSPFYDPLLAKLIVHTATRGESIAALSSALLDTRIDGIETNLGYLGTILAYPAFTEGKQITRMLAGMPYHPRTVEVLEGGIQTTVQDYPGRLGLWAVGIPPSGPMDSYAHRYANRLLGNGDDAATLEMTLQGATLAFNCDSVVALAGADMNATLSGPDGKRRLASWRAHPVKAGETLRFGAIDGAGLRGYVAFAGGIDTPEYLGSRATFTLGQFGGHGGRALRGGDVLKLRAARAPHAPAAAIPAALSAAVPAYSHAWEIAVHYGPHGAPDFFTDDDIAMFFGTDWQVHFNSSRTGVRLVGPKPRWARTDGGEAGLHPSNIHDNAYAIGSVDFTGDMPVILGPDGPSLGGFVCPAVIVSADLWKMGQLKPGDTVRFIRVTVEQAAAMRGAMEAVFDDPAAEAEAEAALAPVFAPPKTAAGEAAPAVAGRATCPDGTPVLYRRAGDDYLLAEFGDMVLDIELRFRVHALMLAIEAARLPGVIDLTPGIRSLQVHFDHRRLPAARLIERIDALLAQQPPVDEMVVPSRIVHLPLAWNDEQTRLAIQKYQTTVRPDAPWCPSNIEFIRRINGLDSVQEVYDVLFNASYMVLGLGDVYLGAPVATPVDPRHRLVTTKYNPARTWTPENAVGIGGAYLCVYGMEGPGGYQFVGRTVQMWNRYRQTASFRDGKPWLLRFFDQIRFHEVSEAQLLEHRRDFPLGRFDIRIEETTFSLADYRRFLAAERPSISAFKQKQQAAFEAERERWGSAPADYVGEAVASADAVAELPRGSRYMSAVVPGSVWKVVAQPGDTLAEGDLVAILESMKMEIPLRAPAAGVLSSWLVSEGKPVEAGQHVAIFVEADQP</sequence>
<feature type="domain" description="Lipoyl-binding" evidence="8">
    <location>
        <begin position="1135"/>
        <end position="1213"/>
    </location>
</feature>
<dbReference type="Pfam" id="PF02785">
    <property type="entry name" value="Biotin_carb_C"/>
    <property type="match status" value="1"/>
</dbReference>
<accession>A0A1I7LA00</accession>
<dbReference type="PROSITE" id="PS50979">
    <property type="entry name" value="BC"/>
    <property type="match status" value="1"/>
</dbReference>
<dbReference type="InterPro" id="IPR014084">
    <property type="entry name" value="Urea_COase"/>
</dbReference>
<dbReference type="SMART" id="SM00878">
    <property type="entry name" value="Biotin_carb_C"/>
    <property type="match status" value="1"/>
</dbReference>
<dbReference type="GO" id="GO:0046872">
    <property type="term" value="F:metal ion binding"/>
    <property type="evidence" value="ECO:0007669"/>
    <property type="project" value="InterPro"/>
</dbReference>
<keyword evidence="5 7" id="KW-0067">ATP-binding</keyword>
<dbReference type="PANTHER" id="PTHR18866">
    <property type="entry name" value="CARBOXYLASE:PYRUVATE/ACETYL-COA/PROPIONYL-COA CARBOXYLASE"/>
    <property type="match status" value="1"/>
</dbReference>
<dbReference type="PROSITE" id="PS00867">
    <property type="entry name" value="CPSASE_2"/>
    <property type="match status" value="1"/>
</dbReference>
<dbReference type="PROSITE" id="PS00866">
    <property type="entry name" value="CPSASE_1"/>
    <property type="match status" value="1"/>
</dbReference>